<evidence type="ECO:0000256" key="4">
    <source>
        <dbReference type="ARBA" id="ARBA00023186"/>
    </source>
</evidence>
<evidence type="ECO:0000313" key="7">
    <source>
        <dbReference type="Proteomes" id="UP001597319"/>
    </source>
</evidence>
<dbReference type="PROSITE" id="PS00298">
    <property type="entry name" value="HSP90"/>
    <property type="match status" value="1"/>
</dbReference>
<evidence type="ECO:0000313" key="6">
    <source>
        <dbReference type="EMBL" id="MFD2561694.1"/>
    </source>
</evidence>
<evidence type="ECO:0000256" key="3">
    <source>
        <dbReference type="ARBA" id="ARBA00022840"/>
    </source>
</evidence>
<comment type="similarity">
    <text evidence="1">Belongs to the heat shock protein 90 family.</text>
</comment>
<dbReference type="PANTHER" id="PTHR11528">
    <property type="entry name" value="HEAT SHOCK PROTEIN 90 FAMILY MEMBER"/>
    <property type="match status" value="1"/>
</dbReference>
<protein>
    <submittedName>
        <fullName evidence="6">Molecular chaperone HtpG</fullName>
    </submittedName>
</protein>
<dbReference type="NCBIfam" id="NF003555">
    <property type="entry name" value="PRK05218.1"/>
    <property type="match status" value="1"/>
</dbReference>
<keyword evidence="3" id="KW-0067">ATP-binding</keyword>
<dbReference type="InterPro" id="IPR001404">
    <property type="entry name" value="Hsp90_fam"/>
</dbReference>
<dbReference type="CDD" id="cd16927">
    <property type="entry name" value="HATPase_Hsp90-like"/>
    <property type="match status" value="1"/>
</dbReference>
<dbReference type="Pfam" id="PF13589">
    <property type="entry name" value="HATPase_c_3"/>
    <property type="match status" value="1"/>
</dbReference>
<keyword evidence="2" id="KW-0547">Nucleotide-binding</keyword>
<dbReference type="Gene3D" id="3.40.50.11260">
    <property type="match status" value="1"/>
</dbReference>
<keyword evidence="4" id="KW-0143">Chaperone</keyword>
<dbReference type="InterPro" id="IPR036890">
    <property type="entry name" value="HATPase_C_sf"/>
</dbReference>
<dbReference type="Pfam" id="PF00183">
    <property type="entry name" value="HSP90"/>
    <property type="match status" value="1"/>
</dbReference>
<dbReference type="SUPFAM" id="SSF55874">
    <property type="entry name" value="ATPase domain of HSP90 chaperone/DNA topoisomerase II/histidine kinase"/>
    <property type="match status" value="1"/>
</dbReference>
<proteinExistence type="inferred from homology"/>
<accession>A0ABW5LC27</accession>
<evidence type="ECO:0000256" key="5">
    <source>
        <dbReference type="SAM" id="MobiDB-lite"/>
    </source>
</evidence>
<name>A0ABW5LC27_9FLAO</name>
<sequence>MATGSINVSVENIFPLIKKFLYSDHEIFLRELISNATDATLKLKHLTNIGEAKVAYGDPKIEVKVDKENKLLHIIDQGIGMTAEEVEKYINQVAFSGAEEFLEKYKDSAKDSGIIGHFGLGFYSAFMVANKVEIITKSYKDEPAAHWTCDGSPTYTIEPHDKTERGTEIILHIGEDDVEFLEENRISELLIKYNKFMPVPIKFGTKTETLPKPEEAKEEDPAPTQEVDNIINNPNPAWTKQPADLKDEDYKGFYRELYPMQFEEPLFNIHLNVDYPFNLTGILYFPKLGQDMNFQKDRIQLYQNQVFVTDNVEGIVPEFLTMLRGVIDSPDIPLNVSRSYLQADGAVKKISSYITRKVADKLNSLFKNDREDFEKKWNDIKVVIEYGMLSEDKFFEKADKFALYPTVDDTYFTFEELQEKIKENQTDKDNKLVILYASDKDEQHAYISAAKDKGYEVLLLDSPIVSHLIQKLETSKENISFVRVDGDHIDNLIKKDEETISKLSDEEKDALKVDLEKVIPAEKYTVQLEAMDSNASPFMITQPEFMRRMKEMQQTGGGGMNMFGNMPEMYNLIVNTNHELIGQIKDTKTDKKKERLIKQSLDLARLSQNLLKGEELTEFIKRSFEMIK</sequence>
<dbReference type="Gene3D" id="3.30.230.80">
    <property type="match status" value="1"/>
</dbReference>
<evidence type="ECO:0000256" key="2">
    <source>
        <dbReference type="ARBA" id="ARBA00022741"/>
    </source>
</evidence>
<dbReference type="InterPro" id="IPR020568">
    <property type="entry name" value="Ribosomal_Su5_D2-typ_SF"/>
</dbReference>
<feature type="region of interest" description="Disordered" evidence="5">
    <location>
        <begin position="207"/>
        <end position="241"/>
    </location>
</feature>
<dbReference type="SUPFAM" id="SSF54211">
    <property type="entry name" value="Ribosomal protein S5 domain 2-like"/>
    <property type="match status" value="1"/>
</dbReference>
<dbReference type="InterPro" id="IPR037196">
    <property type="entry name" value="HSP90_C"/>
</dbReference>
<keyword evidence="7" id="KW-1185">Reference proteome</keyword>
<dbReference type="Proteomes" id="UP001597319">
    <property type="component" value="Unassembled WGS sequence"/>
</dbReference>
<dbReference type="Gene3D" id="3.30.565.10">
    <property type="entry name" value="Histidine kinase-like ATPase, C-terminal domain"/>
    <property type="match status" value="1"/>
</dbReference>
<dbReference type="EMBL" id="JBHULE010000002">
    <property type="protein sequence ID" value="MFD2561694.1"/>
    <property type="molecule type" value="Genomic_DNA"/>
</dbReference>
<dbReference type="PIRSF" id="PIRSF002583">
    <property type="entry name" value="Hsp90"/>
    <property type="match status" value="1"/>
</dbReference>
<evidence type="ECO:0000256" key="1">
    <source>
        <dbReference type="ARBA" id="ARBA00008239"/>
    </source>
</evidence>
<dbReference type="RefSeq" id="WP_378289617.1">
    <property type="nucleotide sequence ID" value="NZ_JBHULE010000002.1"/>
</dbReference>
<dbReference type="Gene3D" id="1.20.120.790">
    <property type="entry name" value="Heat shock protein 90, C-terminal domain"/>
    <property type="match status" value="1"/>
</dbReference>
<comment type="caution">
    <text evidence="6">The sequence shown here is derived from an EMBL/GenBank/DDBJ whole genome shotgun (WGS) entry which is preliminary data.</text>
</comment>
<dbReference type="InterPro" id="IPR020575">
    <property type="entry name" value="Hsp90_N"/>
</dbReference>
<organism evidence="6 7">
    <name type="scientific">Aquimarina rubra</name>
    <dbReference type="NCBI Taxonomy" id="1920033"/>
    <lineage>
        <taxon>Bacteria</taxon>
        <taxon>Pseudomonadati</taxon>
        <taxon>Bacteroidota</taxon>
        <taxon>Flavobacteriia</taxon>
        <taxon>Flavobacteriales</taxon>
        <taxon>Flavobacteriaceae</taxon>
        <taxon>Aquimarina</taxon>
    </lineage>
</organism>
<feature type="compositionally biased region" description="Polar residues" evidence="5">
    <location>
        <begin position="226"/>
        <end position="238"/>
    </location>
</feature>
<reference evidence="7" key="1">
    <citation type="journal article" date="2019" name="Int. J. Syst. Evol. Microbiol.">
        <title>The Global Catalogue of Microorganisms (GCM) 10K type strain sequencing project: providing services to taxonomists for standard genome sequencing and annotation.</title>
        <authorList>
            <consortium name="The Broad Institute Genomics Platform"/>
            <consortium name="The Broad Institute Genome Sequencing Center for Infectious Disease"/>
            <person name="Wu L."/>
            <person name="Ma J."/>
        </authorList>
    </citation>
    <scope>NUCLEOTIDE SEQUENCE [LARGE SCALE GENOMIC DNA]</scope>
    <source>
        <strain evidence="7">KCTC 52274</strain>
    </source>
</reference>
<gene>
    <name evidence="6" type="primary">htpG</name>
    <name evidence="6" type="ORF">ACFSR1_03360</name>
</gene>
<dbReference type="InterPro" id="IPR019805">
    <property type="entry name" value="Heat_shock_protein_90_CS"/>
</dbReference>
<dbReference type="PRINTS" id="PR00775">
    <property type="entry name" value="HEATSHOCK90"/>
</dbReference>